<evidence type="ECO:0000256" key="4">
    <source>
        <dbReference type="ARBA" id="ARBA00022475"/>
    </source>
</evidence>
<dbReference type="AlphaFoldDB" id="A0A1H3EVW2"/>
<dbReference type="Proteomes" id="UP000199286">
    <property type="component" value="Unassembled WGS sequence"/>
</dbReference>
<dbReference type="InterPro" id="IPR029151">
    <property type="entry name" value="Sensor-like_sf"/>
</dbReference>
<comment type="subcellular location">
    <subcellularLocation>
        <location evidence="2">Cell inner membrane</location>
        <topology evidence="2">Multi-pass membrane protein</topology>
    </subcellularLocation>
</comment>
<evidence type="ECO:0000256" key="18">
    <source>
        <dbReference type="SAM" id="Phobius"/>
    </source>
</evidence>
<keyword evidence="21" id="KW-1185">Reference proteome</keyword>
<dbReference type="STRING" id="321339.SAMN05444340_10121"/>
<name>A0A1H3EVW2_9RHOB</name>
<dbReference type="InterPro" id="IPR036097">
    <property type="entry name" value="HisK_dim/P_sf"/>
</dbReference>
<keyword evidence="10 20" id="KW-0418">Kinase</keyword>
<evidence type="ECO:0000313" key="21">
    <source>
        <dbReference type="Proteomes" id="UP000199286"/>
    </source>
</evidence>
<keyword evidence="12 18" id="KW-1133">Transmembrane helix</keyword>
<dbReference type="GO" id="GO:0000155">
    <property type="term" value="F:phosphorelay sensor kinase activity"/>
    <property type="evidence" value="ECO:0007669"/>
    <property type="project" value="InterPro"/>
</dbReference>
<proteinExistence type="predicted"/>
<accession>A0A1H3EVW2</accession>
<dbReference type="Gene3D" id="3.30.565.10">
    <property type="entry name" value="Histidine kinase-like ATPase, C-terminal domain"/>
    <property type="match status" value="1"/>
</dbReference>
<evidence type="ECO:0000256" key="15">
    <source>
        <dbReference type="ARBA" id="ARBA00059004"/>
    </source>
</evidence>
<dbReference type="PRINTS" id="PR00344">
    <property type="entry name" value="BCTRLSENSOR"/>
</dbReference>
<evidence type="ECO:0000256" key="14">
    <source>
        <dbReference type="ARBA" id="ARBA00023136"/>
    </source>
</evidence>
<evidence type="ECO:0000256" key="6">
    <source>
        <dbReference type="ARBA" id="ARBA00022553"/>
    </source>
</evidence>
<keyword evidence="6" id="KW-0597">Phosphoprotein</keyword>
<dbReference type="SUPFAM" id="SSF55874">
    <property type="entry name" value="ATPase domain of HSP90 chaperone/DNA topoisomerase II/histidine kinase"/>
    <property type="match status" value="1"/>
</dbReference>
<evidence type="ECO:0000256" key="10">
    <source>
        <dbReference type="ARBA" id="ARBA00022777"/>
    </source>
</evidence>
<dbReference type="GO" id="GO:0005886">
    <property type="term" value="C:plasma membrane"/>
    <property type="evidence" value="ECO:0007669"/>
    <property type="project" value="UniProtKB-SubCell"/>
</dbReference>
<keyword evidence="4" id="KW-1003">Cell membrane</keyword>
<feature type="domain" description="Histidine kinase" evidence="19">
    <location>
        <begin position="395"/>
        <end position="609"/>
    </location>
</feature>
<dbReference type="Pfam" id="PF02518">
    <property type="entry name" value="HATPase_c"/>
    <property type="match status" value="1"/>
</dbReference>
<dbReference type="InterPro" id="IPR003661">
    <property type="entry name" value="HisK_dim/P_dom"/>
</dbReference>
<sequence length="618" mass="66807">MRAPTSRSLFRKPLPGLILAAMLGTGALVAWPALERHFLIRAAMRDEATLRLVTEVLRGALSRTEALPALIAERPILARVLRAPDATGLIPFANEQLRLTALSLDVSDIYLMDRQGDTLAASSYRAERSFIGQNFAYRPYFTDAIGTGVGRFHALGTTSGERGYYFAAPVLDGTEILGAVAVKITLDQFEDAWAQSDSTVAVYDTSNVVFLSDRADWRFRSIGPVSELAIERIAQTRQYPLDAVSALPLRRVPLADGLTRATLDGDGGRESFVLQEGLIAAAGWRVAVLTPAGPATAQAAAALALAGLIVLLGALVAAFFGQRRARLLERLEAQRSQHALLESRVRDRTRDLDDANRRLRAEVEERRAAEARLRRTQAELVQAGKLAALGQMSAALSHEFNQPLGAVKSYAENALTFLDRGRMAEARDNVGRISRMADRMATISQHLRNFARRPKDHVGPVPLRAVVEDAVEIMQARLARSGVTLRGPDWPDAPVWAMGGRVRLQQVLVNLLANALDAMADDPAPAINLVLEATEDTLALRVRDHGPGLGDGDLPQVFDPFFTTKDPGRGLGLGLSISYNIVRDFGGTLTAANAEGGGAVFTVTLRRAAPQAQETAAE</sequence>
<keyword evidence="13" id="KW-0902">Two-component regulatory system</keyword>
<evidence type="ECO:0000256" key="5">
    <source>
        <dbReference type="ARBA" id="ARBA00022519"/>
    </source>
</evidence>
<dbReference type="PROSITE" id="PS50109">
    <property type="entry name" value="HIS_KIN"/>
    <property type="match status" value="1"/>
</dbReference>
<dbReference type="InterPro" id="IPR017055">
    <property type="entry name" value="Sig_transdc_His_kinase_DctB"/>
</dbReference>
<dbReference type="Gene3D" id="3.30.450.20">
    <property type="entry name" value="PAS domain"/>
    <property type="match status" value="2"/>
</dbReference>
<dbReference type="InterPro" id="IPR005467">
    <property type="entry name" value="His_kinase_dom"/>
</dbReference>
<dbReference type="InterPro" id="IPR036890">
    <property type="entry name" value="HATPase_C_sf"/>
</dbReference>
<evidence type="ECO:0000256" key="13">
    <source>
        <dbReference type="ARBA" id="ARBA00023012"/>
    </source>
</evidence>
<evidence type="ECO:0000256" key="16">
    <source>
        <dbReference type="ARBA" id="ARBA00073143"/>
    </source>
</evidence>
<evidence type="ECO:0000256" key="12">
    <source>
        <dbReference type="ARBA" id="ARBA00022989"/>
    </source>
</evidence>
<keyword evidence="5" id="KW-0997">Cell inner membrane</keyword>
<organism evidence="20 21">
    <name type="scientific">Citreimonas salinaria</name>
    <dbReference type="NCBI Taxonomy" id="321339"/>
    <lineage>
        <taxon>Bacteria</taxon>
        <taxon>Pseudomonadati</taxon>
        <taxon>Pseudomonadota</taxon>
        <taxon>Alphaproteobacteria</taxon>
        <taxon>Rhodobacterales</taxon>
        <taxon>Roseobacteraceae</taxon>
        <taxon>Citreimonas</taxon>
    </lineage>
</organism>
<dbReference type="EC" id="2.7.13.3" evidence="3"/>
<reference evidence="20 21" key="1">
    <citation type="submission" date="2016-10" db="EMBL/GenBank/DDBJ databases">
        <authorList>
            <person name="de Groot N.N."/>
        </authorList>
    </citation>
    <scope>NUCLEOTIDE SEQUENCE [LARGE SCALE GENOMIC DNA]</scope>
    <source>
        <strain evidence="20 21">DSM 26880</strain>
    </source>
</reference>
<dbReference type="CDD" id="cd00082">
    <property type="entry name" value="HisKA"/>
    <property type="match status" value="1"/>
</dbReference>
<evidence type="ECO:0000256" key="17">
    <source>
        <dbReference type="SAM" id="Coils"/>
    </source>
</evidence>
<dbReference type="SMART" id="SM00388">
    <property type="entry name" value="HisKA"/>
    <property type="match status" value="1"/>
</dbReference>
<comment type="catalytic activity">
    <reaction evidence="1">
        <text>ATP + protein L-histidine = ADP + protein N-phospho-L-histidine.</text>
        <dbReference type="EC" id="2.7.13.3"/>
    </reaction>
</comment>
<keyword evidence="14 18" id="KW-0472">Membrane</keyword>
<keyword evidence="7" id="KW-0808">Transferase</keyword>
<dbReference type="FunFam" id="3.30.450.20:FF:000127">
    <property type="entry name" value="C4-dicarboxylate transport sensor protein"/>
    <property type="match status" value="1"/>
</dbReference>
<evidence type="ECO:0000256" key="8">
    <source>
        <dbReference type="ARBA" id="ARBA00022692"/>
    </source>
</evidence>
<dbReference type="Gene3D" id="1.10.287.130">
    <property type="match status" value="1"/>
</dbReference>
<evidence type="ECO:0000256" key="11">
    <source>
        <dbReference type="ARBA" id="ARBA00022840"/>
    </source>
</evidence>
<comment type="function">
    <text evidence="15">Member of the two-component regulatory system DctB/DctD involved in the transport of C4-dicarboxylates. DctB functions as a membrane-associated protein kinase that phosphorylates DctD in response to environmental signals.</text>
</comment>
<dbReference type="InterPro" id="IPR003594">
    <property type="entry name" value="HATPase_dom"/>
</dbReference>
<keyword evidence="8 18" id="KW-0812">Transmembrane</keyword>
<protein>
    <recommendedName>
        <fullName evidence="16">C4-dicarboxylate transport sensor protein DctB</fullName>
        <ecNumber evidence="3">2.7.13.3</ecNumber>
    </recommendedName>
</protein>
<evidence type="ECO:0000256" key="1">
    <source>
        <dbReference type="ARBA" id="ARBA00000085"/>
    </source>
</evidence>
<feature type="coiled-coil region" evidence="17">
    <location>
        <begin position="324"/>
        <end position="386"/>
    </location>
</feature>
<dbReference type="Pfam" id="PF00512">
    <property type="entry name" value="HisKA"/>
    <property type="match status" value="1"/>
</dbReference>
<dbReference type="FunFam" id="1.10.287.130:FF:000049">
    <property type="entry name" value="C4-dicarboxylate transport sensor protein DctB"/>
    <property type="match status" value="1"/>
</dbReference>
<dbReference type="InterPro" id="IPR033479">
    <property type="entry name" value="dCache_1"/>
</dbReference>
<dbReference type="PANTHER" id="PTHR43065:SF46">
    <property type="entry name" value="C4-DICARBOXYLATE TRANSPORT SENSOR PROTEIN DCTB"/>
    <property type="match status" value="1"/>
</dbReference>
<dbReference type="SMART" id="SM00387">
    <property type="entry name" value="HATPase_c"/>
    <property type="match status" value="1"/>
</dbReference>
<dbReference type="RefSeq" id="WP_089877396.1">
    <property type="nucleotide sequence ID" value="NZ_FNPF01000001.1"/>
</dbReference>
<dbReference type="PANTHER" id="PTHR43065">
    <property type="entry name" value="SENSOR HISTIDINE KINASE"/>
    <property type="match status" value="1"/>
</dbReference>
<keyword evidence="17" id="KW-0175">Coiled coil</keyword>
<dbReference type="SUPFAM" id="SSF103190">
    <property type="entry name" value="Sensory domain-like"/>
    <property type="match status" value="1"/>
</dbReference>
<gene>
    <name evidence="20" type="ORF">SAMN05444340_10121</name>
</gene>
<dbReference type="SUPFAM" id="SSF47384">
    <property type="entry name" value="Homodimeric domain of signal transducing histidine kinase"/>
    <property type="match status" value="1"/>
</dbReference>
<dbReference type="PIRSF" id="PIRSF036431">
    <property type="entry name" value="STHK_DctB"/>
    <property type="match status" value="1"/>
</dbReference>
<dbReference type="Pfam" id="PF02743">
    <property type="entry name" value="dCache_1"/>
    <property type="match status" value="1"/>
</dbReference>
<evidence type="ECO:0000259" key="19">
    <source>
        <dbReference type="PROSITE" id="PS50109"/>
    </source>
</evidence>
<keyword evidence="9" id="KW-0547">Nucleotide-binding</keyword>
<evidence type="ECO:0000256" key="3">
    <source>
        <dbReference type="ARBA" id="ARBA00012438"/>
    </source>
</evidence>
<feature type="transmembrane region" description="Helical" evidence="18">
    <location>
        <begin position="299"/>
        <end position="320"/>
    </location>
</feature>
<keyword evidence="11" id="KW-0067">ATP-binding</keyword>
<evidence type="ECO:0000256" key="7">
    <source>
        <dbReference type="ARBA" id="ARBA00022679"/>
    </source>
</evidence>
<evidence type="ECO:0000256" key="2">
    <source>
        <dbReference type="ARBA" id="ARBA00004429"/>
    </source>
</evidence>
<evidence type="ECO:0000313" key="20">
    <source>
        <dbReference type="EMBL" id="SDX82760.1"/>
    </source>
</evidence>
<dbReference type="OrthoDB" id="7797927at2"/>
<dbReference type="InterPro" id="IPR004358">
    <property type="entry name" value="Sig_transdc_His_kin-like_C"/>
</dbReference>
<dbReference type="EMBL" id="FNPF01000001">
    <property type="protein sequence ID" value="SDX82760.1"/>
    <property type="molecule type" value="Genomic_DNA"/>
</dbReference>
<evidence type="ECO:0000256" key="9">
    <source>
        <dbReference type="ARBA" id="ARBA00022741"/>
    </source>
</evidence>
<dbReference type="GO" id="GO:0005524">
    <property type="term" value="F:ATP binding"/>
    <property type="evidence" value="ECO:0007669"/>
    <property type="project" value="UniProtKB-KW"/>
</dbReference>